<dbReference type="EMBL" id="CAJVQC010127361">
    <property type="protein sequence ID" value="CAG8840660.1"/>
    <property type="molecule type" value="Genomic_DNA"/>
</dbReference>
<comment type="caution">
    <text evidence="1">The sequence shown here is derived from an EMBL/GenBank/DDBJ whole genome shotgun (WGS) entry which is preliminary data.</text>
</comment>
<evidence type="ECO:0000313" key="2">
    <source>
        <dbReference type="Proteomes" id="UP000789920"/>
    </source>
</evidence>
<organism evidence="1 2">
    <name type="scientific">Racocetra persica</name>
    <dbReference type="NCBI Taxonomy" id="160502"/>
    <lineage>
        <taxon>Eukaryota</taxon>
        <taxon>Fungi</taxon>
        <taxon>Fungi incertae sedis</taxon>
        <taxon>Mucoromycota</taxon>
        <taxon>Glomeromycotina</taxon>
        <taxon>Glomeromycetes</taxon>
        <taxon>Diversisporales</taxon>
        <taxon>Gigasporaceae</taxon>
        <taxon>Racocetra</taxon>
    </lineage>
</organism>
<reference evidence="1" key="1">
    <citation type="submission" date="2021-06" db="EMBL/GenBank/DDBJ databases">
        <authorList>
            <person name="Kallberg Y."/>
            <person name="Tangrot J."/>
            <person name="Rosling A."/>
        </authorList>
    </citation>
    <scope>NUCLEOTIDE SEQUENCE</scope>
    <source>
        <strain evidence="1">MA461A</strain>
    </source>
</reference>
<protein>
    <submittedName>
        <fullName evidence="1">11486_t:CDS:1</fullName>
    </submittedName>
</protein>
<proteinExistence type="predicted"/>
<dbReference type="Proteomes" id="UP000789920">
    <property type="component" value="Unassembled WGS sequence"/>
</dbReference>
<name>A0ACA9SJM0_9GLOM</name>
<sequence>KDLGITQKSAYKLLDDLRNSLKQSNFIKEMLKDFVEIDETYVGDKTPTLVMIKRGGNTIAEVVPDVKQRTLEPIIRKKKQYVNGKASTNTAENFNSHFKGTIKGTYH</sequence>
<keyword evidence="2" id="KW-1185">Reference proteome</keyword>
<feature type="non-terminal residue" evidence="1">
    <location>
        <position position="1"/>
    </location>
</feature>
<accession>A0ACA9SJM0</accession>
<gene>
    <name evidence="1" type="ORF">RPERSI_LOCUS31521</name>
</gene>
<evidence type="ECO:0000313" key="1">
    <source>
        <dbReference type="EMBL" id="CAG8840660.1"/>
    </source>
</evidence>